<name>A0A6A6LY28_HEVBR</name>
<reference evidence="2 3" key="1">
    <citation type="journal article" date="2020" name="Mol. Plant">
        <title>The Chromosome-Based Rubber Tree Genome Provides New Insights into Spurge Genome Evolution and Rubber Biosynthesis.</title>
        <authorList>
            <person name="Liu J."/>
            <person name="Shi C."/>
            <person name="Shi C.C."/>
            <person name="Li W."/>
            <person name="Zhang Q.J."/>
            <person name="Zhang Y."/>
            <person name="Li K."/>
            <person name="Lu H.F."/>
            <person name="Shi C."/>
            <person name="Zhu S.T."/>
            <person name="Xiao Z.Y."/>
            <person name="Nan H."/>
            <person name="Yue Y."/>
            <person name="Zhu X.G."/>
            <person name="Wu Y."/>
            <person name="Hong X.N."/>
            <person name="Fan G.Y."/>
            <person name="Tong Y."/>
            <person name="Zhang D."/>
            <person name="Mao C.L."/>
            <person name="Liu Y.L."/>
            <person name="Hao S.J."/>
            <person name="Liu W.Q."/>
            <person name="Lv M.Q."/>
            <person name="Zhang H.B."/>
            <person name="Liu Y."/>
            <person name="Hu-Tang G.R."/>
            <person name="Wang J.P."/>
            <person name="Wang J.H."/>
            <person name="Sun Y.H."/>
            <person name="Ni S.B."/>
            <person name="Chen W.B."/>
            <person name="Zhang X.C."/>
            <person name="Jiao Y.N."/>
            <person name="Eichler E.E."/>
            <person name="Li G.H."/>
            <person name="Liu X."/>
            <person name="Gao L.Z."/>
        </authorList>
    </citation>
    <scope>NUCLEOTIDE SEQUENCE [LARGE SCALE GENOMIC DNA]</scope>
    <source>
        <strain evidence="3">cv. GT1</strain>
        <tissue evidence="2">Leaf</tissue>
    </source>
</reference>
<evidence type="ECO:0000256" key="1">
    <source>
        <dbReference type="SAM" id="MobiDB-lite"/>
    </source>
</evidence>
<protein>
    <submittedName>
        <fullName evidence="2">Uncharacterized protein</fullName>
    </submittedName>
</protein>
<evidence type="ECO:0000313" key="3">
    <source>
        <dbReference type="Proteomes" id="UP000467840"/>
    </source>
</evidence>
<dbReference type="EMBL" id="JAAGAX010000008">
    <property type="protein sequence ID" value="KAF2306362.1"/>
    <property type="molecule type" value="Genomic_DNA"/>
</dbReference>
<organism evidence="2 3">
    <name type="scientific">Hevea brasiliensis</name>
    <name type="common">Para rubber tree</name>
    <name type="synonym">Siphonia brasiliensis</name>
    <dbReference type="NCBI Taxonomy" id="3981"/>
    <lineage>
        <taxon>Eukaryota</taxon>
        <taxon>Viridiplantae</taxon>
        <taxon>Streptophyta</taxon>
        <taxon>Embryophyta</taxon>
        <taxon>Tracheophyta</taxon>
        <taxon>Spermatophyta</taxon>
        <taxon>Magnoliopsida</taxon>
        <taxon>eudicotyledons</taxon>
        <taxon>Gunneridae</taxon>
        <taxon>Pentapetalae</taxon>
        <taxon>rosids</taxon>
        <taxon>fabids</taxon>
        <taxon>Malpighiales</taxon>
        <taxon>Euphorbiaceae</taxon>
        <taxon>Crotonoideae</taxon>
        <taxon>Micrandreae</taxon>
        <taxon>Hevea</taxon>
    </lineage>
</organism>
<feature type="compositionally biased region" description="Gly residues" evidence="1">
    <location>
        <begin position="1"/>
        <end position="11"/>
    </location>
</feature>
<comment type="caution">
    <text evidence="2">The sequence shown here is derived from an EMBL/GenBank/DDBJ whole genome shotgun (WGS) entry which is preliminary data.</text>
</comment>
<evidence type="ECO:0000313" key="2">
    <source>
        <dbReference type="EMBL" id="KAF2306362.1"/>
    </source>
</evidence>
<dbReference type="AlphaFoldDB" id="A0A6A6LY28"/>
<accession>A0A6A6LY28</accession>
<gene>
    <name evidence="2" type="ORF">GH714_017058</name>
</gene>
<feature type="region of interest" description="Disordered" evidence="1">
    <location>
        <begin position="1"/>
        <end position="69"/>
    </location>
</feature>
<sequence length="140" mass="14913">MDVGRGIGSGRGSCPRKGIGSGKGNGSNVIDDVGMLSEASVGRGKVPNSSATNSSATTSSSQVKRRKNNGYGCYVNLHKGETIKNPERSIERMIISSHTVKHESKAIGDLGFQPKGLRWKGQNAVTSRQLQQQTVEMAMH</sequence>
<proteinExistence type="predicted"/>
<keyword evidence="3" id="KW-1185">Reference proteome</keyword>
<feature type="compositionally biased region" description="Low complexity" evidence="1">
    <location>
        <begin position="48"/>
        <end position="61"/>
    </location>
</feature>
<dbReference type="Proteomes" id="UP000467840">
    <property type="component" value="Chromosome 9"/>
</dbReference>